<evidence type="ECO:0000313" key="2">
    <source>
        <dbReference type="EMBL" id="BDZ45481.1"/>
    </source>
</evidence>
<dbReference type="Proteomes" id="UP001321498">
    <property type="component" value="Chromosome"/>
</dbReference>
<keyword evidence="3" id="KW-1185">Reference proteome</keyword>
<feature type="region of interest" description="Disordered" evidence="1">
    <location>
        <begin position="40"/>
        <end position="61"/>
    </location>
</feature>
<proteinExistence type="predicted"/>
<sequence length="61" mass="7052">MGITLSPMLRRDLEFNRAHGLEPAWSRVWRGGQDVTDRPELWPWPWAGKPSRQQIEPTPGS</sequence>
<name>A0ABM8GB74_9MICO</name>
<feature type="compositionally biased region" description="Polar residues" evidence="1">
    <location>
        <begin position="51"/>
        <end position="61"/>
    </location>
</feature>
<evidence type="ECO:0000256" key="1">
    <source>
        <dbReference type="SAM" id="MobiDB-lite"/>
    </source>
</evidence>
<evidence type="ECO:0000313" key="3">
    <source>
        <dbReference type="Proteomes" id="UP001321498"/>
    </source>
</evidence>
<gene>
    <name evidence="2" type="ORF">GCM10025866_13900</name>
</gene>
<reference evidence="3" key="1">
    <citation type="journal article" date="2019" name="Int. J. Syst. Evol. Microbiol.">
        <title>The Global Catalogue of Microorganisms (GCM) 10K type strain sequencing project: providing services to taxonomists for standard genome sequencing and annotation.</title>
        <authorList>
            <consortium name="The Broad Institute Genomics Platform"/>
            <consortium name="The Broad Institute Genome Sequencing Center for Infectious Disease"/>
            <person name="Wu L."/>
            <person name="Ma J."/>
        </authorList>
    </citation>
    <scope>NUCLEOTIDE SEQUENCE [LARGE SCALE GENOMIC DNA]</scope>
    <source>
        <strain evidence="3">NBRC 108725</strain>
    </source>
</reference>
<accession>A0ABM8GB74</accession>
<organism evidence="2 3">
    <name type="scientific">Naasia aerilata</name>
    <dbReference type="NCBI Taxonomy" id="1162966"/>
    <lineage>
        <taxon>Bacteria</taxon>
        <taxon>Bacillati</taxon>
        <taxon>Actinomycetota</taxon>
        <taxon>Actinomycetes</taxon>
        <taxon>Micrococcales</taxon>
        <taxon>Microbacteriaceae</taxon>
        <taxon>Naasia</taxon>
    </lineage>
</organism>
<protein>
    <submittedName>
        <fullName evidence="2">Uncharacterized protein</fullName>
    </submittedName>
</protein>
<dbReference type="EMBL" id="AP027731">
    <property type="protein sequence ID" value="BDZ45481.1"/>
    <property type="molecule type" value="Genomic_DNA"/>
</dbReference>